<protein>
    <recommendedName>
        <fullName evidence="4">Dockerin domain-containing protein</fullName>
    </recommendedName>
</protein>
<dbReference type="GO" id="GO:0000272">
    <property type="term" value="P:polysaccharide catabolic process"/>
    <property type="evidence" value="ECO:0007669"/>
    <property type="project" value="InterPro"/>
</dbReference>
<reference evidence="2 3" key="1">
    <citation type="submission" date="2019-02" db="EMBL/GenBank/DDBJ databases">
        <title>Deep-cultivation of Planctomycetes and their phenomic and genomic characterization uncovers novel biology.</title>
        <authorList>
            <person name="Wiegand S."/>
            <person name="Jogler M."/>
            <person name="Boedeker C."/>
            <person name="Pinto D."/>
            <person name="Vollmers J."/>
            <person name="Rivas-Marin E."/>
            <person name="Kohn T."/>
            <person name="Peeters S.H."/>
            <person name="Heuer A."/>
            <person name="Rast P."/>
            <person name="Oberbeckmann S."/>
            <person name="Bunk B."/>
            <person name="Jeske O."/>
            <person name="Meyerdierks A."/>
            <person name="Storesund J.E."/>
            <person name="Kallscheuer N."/>
            <person name="Luecker S."/>
            <person name="Lage O.M."/>
            <person name="Pohl T."/>
            <person name="Merkel B.J."/>
            <person name="Hornburger P."/>
            <person name="Mueller R.-W."/>
            <person name="Bruemmer F."/>
            <person name="Labrenz M."/>
            <person name="Spormann A.M."/>
            <person name="Op den Camp H."/>
            <person name="Overmann J."/>
            <person name="Amann R."/>
            <person name="Jetten M.S.M."/>
            <person name="Mascher T."/>
            <person name="Medema M.H."/>
            <person name="Devos D.P."/>
            <person name="Kaster A.-K."/>
            <person name="Ovreas L."/>
            <person name="Rohde M."/>
            <person name="Galperin M.Y."/>
            <person name="Jogler C."/>
        </authorList>
    </citation>
    <scope>NUCLEOTIDE SEQUENCE [LARGE SCALE GENOMIC DNA]</scope>
    <source>
        <strain evidence="2 3">Pan265</strain>
    </source>
</reference>
<evidence type="ECO:0000313" key="3">
    <source>
        <dbReference type="Proteomes" id="UP000320386"/>
    </source>
</evidence>
<dbReference type="OrthoDB" id="246944at2"/>
<dbReference type="InterPro" id="IPR018247">
    <property type="entry name" value="EF_Hand_1_Ca_BS"/>
</dbReference>
<dbReference type="SUPFAM" id="SSF63446">
    <property type="entry name" value="Type I dockerin domain"/>
    <property type="match status" value="1"/>
</dbReference>
<evidence type="ECO:0008006" key="4">
    <source>
        <dbReference type="Google" id="ProtNLM"/>
    </source>
</evidence>
<sequence precursor="true">MSWLRCLALVVVVLMNAESAWSAVIFHEDFEDGLIDHGVLTPVMPGGTEVTVTDGRLLLRRLPNLPVVQSRSPRLSTDFSIVGNYRMTVEVEVIGGADSNSVANRAILAIAPDQVAGTGFSDTNLSVNRLVGGAFNIRRANGTTRGTASPSVVGVATNKVTLMFERVGQTVRSGYLEGHGHDPESASFNIRQADTDFGSQPGMDYLAPVFATLQMVSQTGSSELLYYYDNWRIRAGGISASPGDFDANAVVNGADIDFLSAALRAGSTDSMYDLDGSGVVDGDDLTYLIGTVIRTTSGDANLDYRVDLLDLSALASGFGGSGTWSTGDFNGDGLTDLLDLSALASHFEGGDGVPEPGLGMLVALVFFKRR</sequence>
<dbReference type="PROSITE" id="PS00018">
    <property type="entry name" value="EF_HAND_1"/>
    <property type="match status" value="1"/>
</dbReference>
<feature type="signal peptide" evidence="1">
    <location>
        <begin position="1"/>
        <end position="22"/>
    </location>
</feature>
<evidence type="ECO:0000313" key="2">
    <source>
        <dbReference type="EMBL" id="QDU72055.1"/>
    </source>
</evidence>
<dbReference type="Gene3D" id="1.10.1330.10">
    <property type="entry name" value="Dockerin domain"/>
    <property type="match status" value="1"/>
</dbReference>
<evidence type="ECO:0000256" key="1">
    <source>
        <dbReference type="SAM" id="SignalP"/>
    </source>
</evidence>
<dbReference type="Proteomes" id="UP000320386">
    <property type="component" value="Chromosome"/>
</dbReference>
<organism evidence="2 3">
    <name type="scientific">Mucisphaera calidilacus</name>
    <dbReference type="NCBI Taxonomy" id="2527982"/>
    <lineage>
        <taxon>Bacteria</taxon>
        <taxon>Pseudomonadati</taxon>
        <taxon>Planctomycetota</taxon>
        <taxon>Phycisphaerae</taxon>
        <taxon>Phycisphaerales</taxon>
        <taxon>Phycisphaeraceae</taxon>
        <taxon>Mucisphaera</taxon>
    </lineage>
</organism>
<dbReference type="EMBL" id="CP036280">
    <property type="protein sequence ID" value="QDU72055.1"/>
    <property type="molecule type" value="Genomic_DNA"/>
</dbReference>
<name>A0A518BYK8_9BACT</name>
<feature type="chain" id="PRO_5022160747" description="Dockerin domain-containing protein" evidence="1">
    <location>
        <begin position="23"/>
        <end position="370"/>
    </location>
</feature>
<dbReference type="RefSeq" id="WP_145446238.1">
    <property type="nucleotide sequence ID" value="NZ_CP036280.1"/>
</dbReference>
<gene>
    <name evidence="2" type="ORF">Pan265_19170</name>
</gene>
<accession>A0A518BYK8</accession>
<keyword evidence="1" id="KW-0732">Signal</keyword>
<dbReference type="AlphaFoldDB" id="A0A518BYK8"/>
<dbReference type="InterPro" id="IPR036439">
    <property type="entry name" value="Dockerin_dom_sf"/>
</dbReference>
<proteinExistence type="predicted"/>
<dbReference type="KEGG" id="mcad:Pan265_19170"/>
<keyword evidence="3" id="KW-1185">Reference proteome</keyword>